<feature type="region of interest" description="Disordered" evidence="1">
    <location>
        <begin position="201"/>
        <end position="222"/>
    </location>
</feature>
<organism evidence="2 3">
    <name type="scientific">Phytophthora rubi</name>
    <dbReference type="NCBI Taxonomy" id="129364"/>
    <lineage>
        <taxon>Eukaryota</taxon>
        <taxon>Sar</taxon>
        <taxon>Stramenopiles</taxon>
        <taxon>Oomycota</taxon>
        <taxon>Peronosporomycetes</taxon>
        <taxon>Peronosporales</taxon>
        <taxon>Peronosporaceae</taxon>
        <taxon>Phytophthora</taxon>
    </lineage>
</organism>
<comment type="caution">
    <text evidence="2">The sequence shown here is derived from an EMBL/GenBank/DDBJ whole genome shotgun (WGS) entry which is preliminary data.</text>
</comment>
<evidence type="ECO:0000313" key="3">
    <source>
        <dbReference type="Proteomes" id="UP000435112"/>
    </source>
</evidence>
<accession>A0A6A3NKQ1</accession>
<evidence type="ECO:0000313" key="2">
    <source>
        <dbReference type="EMBL" id="KAE9045931.1"/>
    </source>
</evidence>
<dbReference type="AlphaFoldDB" id="A0A6A3NKQ1"/>
<evidence type="ECO:0008006" key="4">
    <source>
        <dbReference type="Google" id="ProtNLM"/>
    </source>
</evidence>
<evidence type="ECO:0000256" key="1">
    <source>
        <dbReference type="SAM" id="MobiDB-lite"/>
    </source>
</evidence>
<protein>
    <recommendedName>
        <fullName evidence="4">Retrotransposon gag domain-containing protein</fullName>
    </recommendedName>
</protein>
<dbReference type="EMBL" id="QXFU01000061">
    <property type="protein sequence ID" value="KAE9045931.1"/>
    <property type="molecule type" value="Genomic_DNA"/>
</dbReference>
<proteinExistence type="predicted"/>
<sequence length="222" mass="25390">MGRDDKDEYVTNALVMTPVAESIPADKTKIKIQKFKGGGACDWLKCSGQFSTIARKKRWMDEQTAHNFVALIEGDLEADVETAAKEAVTAHKSFEEFFTVTDVGLLSVPHDVSEDLDNELWAMTRRSKESVLQFSQRPKENICMFAELHQNTDAIPVVQQCRYFKRGTPRAWHEKLEASGVVCDRTSELVLYFTHIERAERGRDRTPRQEQERQGPAQREEP</sequence>
<dbReference type="OrthoDB" id="98182at2759"/>
<name>A0A6A3NKQ1_9STRA</name>
<gene>
    <name evidence="2" type="ORF">PR002_g1939</name>
</gene>
<reference evidence="2 3" key="1">
    <citation type="submission" date="2018-09" db="EMBL/GenBank/DDBJ databases">
        <title>Genomic investigation of the strawberry pathogen Phytophthora fragariae indicates pathogenicity is determined by transcriptional variation in three key races.</title>
        <authorList>
            <person name="Adams T.M."/>
            <person name="Armitage A.D."/>
            <person name="Sobczyk M.K."/>
            <person name="Bates H.J."/>
            <person name="Dunwell J.M."/>
            <person name="Nellist C.F."/>
            <person name="Harrison R.J."/>
        </authorList>
    </citation>
    <scope>NUCLEOTIDE SEQUENCE [LARGE SCALE GENOMIC DNA]</scope>
    <source>
        <strain evidence="2 3">SCRP324</strain>
    </source>
</reference>
<dbReference type="Proteomes" id="UP000435112">
    <property type="component" value="Unassembled WGS sequence"/>
</dbReference>